<dbReference type="SUPFAM" id="SSF56487">
    <property type="entry name" value="SRCR-like"/>
    <property type="match status" value="6"/>
</dbReference>
<evidence type="ECO:0000259" key="13">
    <source>
        <dbReference type="PROSITE" id="PS50240"/>
    </source>
</evidence>
<dbReference type="SUPFAM" id="SSF48726">
    <property type="entry name" value="Immunoglobulin"/>
    <property type="match status" value="4"/>
</dbReference>
<dbReference type="SUPFAM" id="SSF49899">
    <property type="entry name" value="Concanavalin A-like lectins/glucanases"/>
    <property type="match status" value="1"/>
</dbReference>
<proteinExistence type="predicted"/>
<dbReference type="PROSITE" id="PS00134">
    <property type="entry name" value="TRYPSIN_HIS"/>
    <property type="match status" value="1"/>
</dbReference>
<dbReference type="GO" id="GO:0004252">
    <property type="term" value="F:serine-type endopeptidase activity"/>
    <property type="evidence" value="ECO:0007669"/>
    <property type="project" value="InterPro"/>
</dbReference>
<keyword evidence="6 8" id="KW-1015">Disulfide bond</keyword>
<feature type="domain" description="SRCR" evidence="14">
    <location>
        <begin position="143"/>
        <end position="243"/>
    </location>
</feature>
<dbReference type="SMART" id="SM00137">
    <property type="entry name" value="MAM"/>
    <property type="match status" value="1"/>
</dbReference>
<dbReference type="InterPro" id="IPR003599">
    <property type="entry name" value="Ig_sub"/>
</dbReference>
<feature type="disulfide bond" evidence="8">
    <location>
        <begin position="817"/>
        <end position="827"/>
    </location>
</feature>
<feature type="domain" description="SRCR" evidence="14">
    <location>
        <begin position="746"/>
        <end position="848"/>
    </location>
</feature>
<keyword evidence="2 11" id="KW-0732">Signal</keyword>
<comment type="caution">
    <text evidence="8">Lacks conserved residue(s) required for the propagation of feature annotation.</text>
</comment>
<gene>
    <name evidence="16" type="ORF">pdam_00019992</name>
</gene>
<dbReference type="CDD" id="cd06263">
    <property type="entry name" value="MAM"/>
    <property type="match status" value="1"/>
</dbReference>
<evidence type="ECO:0008006" key="18">
    <source>
        <dbReference type="Google" id="ProtNLM"/>
    </source>
</evidence>
<evidence type="ECO:0000256" key="1">
    <source>
        <dbReference type="ARBA" id="ARBA00022670"/>
    </source>
</evidence>
<protein>
    <recommendedName>
        <fullName evidence="18">Neurotrypsin</fullName>
    </recommendedName>
</protein>
<keyword evidence="1 9" id="KW-0645">Protease</keyword>
<feature type="domain" description="SRCR" evidence="14">
    <location>
        <begin position="856"/>
        <end position="957"/>
    </location>
</feature>
<evidence type="ECO:0000256" key="11">
    <source>
        <dbReference type="SAM" id="SignalP"/>
    </source>
</evidence>
<evidence type="ECO:0000313" key="16">
    <source>
        <dbReference type="EMBL" id="RMX54502.1"/>
    </source>
</evidence>
<evidence type="ECO:0000256" key="5">
    <source>
        <dbReference type="ARBA" id="ARBA00022825"/>
    </source>
</evidence>
<feature type="domain" description="Ig-like" evidence="15">
    <location>
        <begin position="1162"/>
        <end position="1238"/>
    </location>
</feature>
<dbReference type="InterPro" id="IPR001314">
    <property type="entry name" value="Peptidase_S1A"/>
</dbReference>
<feature type="domain" description="Ig-like" evidence="15">
    <location>
        <begin position="1423"/>
        <end position="1507"/>
    </location>
</feature>
<reference evidence="16 17" key="1">
    <citation type="journal article" date="2018" name="Sci. Rep.">
        <title>Comparative analysis of the Pocillopora damicornis genome highlights role of immune system in coral evolution.</title>
        <authorList>
            <person name="Cunning R."/>
            <person name="Bay R.A."/>
            <person name="Gillette P."/>
            <person name="Baker A.C."/>
            <person name="Traylor-Knowles N."/>
        </authorList>
    </citation>
    <scope>NUCLEOTIDE SEQUENCE [LARGE SCALE GENOMIC DNA]</scope>
    <source>
        <strain evidence="16">RSMAS</strain>
        <tissue evidence="16">Whole animal</tissue>
    </source>
</reference>
<evidence type="ECO:0000259" key="15">
    <source>
        <dbReference type="PROSITE" id="PS50835"/>
    </source>
</evidence>
<evidence type="ECO:0000256" key="10">
    <source>
        <dbReference type="SAM" id="MobiDB-lite"/>
    </source>
</evidence>
<dbReference type="InterPro" id="IPR007110">
    <property type="entry name" value="Ig-like_dom"/>
</dbReference>
<dbReference type="Proteomes" id="UP000275408">
    <property type="component" value="Unassembled WGS sequence"/>
</dbReference>
<evidence type="ECO:0000259" key="12">
    <source>
        <dbReference type="PROSITE" id="PS50060"/>
    </source>
</evidence>
<feature type="domain" description="SRCR" evidence="14">
    <location>
        <begin position="366"/>
        <end position="473"/>
    </location>
</feature>
<dbReference type="InterPro" id="IPR036179">
    <property type="entry name" value="Ig-like_dom_sf"/>
</dbReference>
<dbReference type="InterPro" id="IPR013320">
    <property type="entry name" value="ConA-like_dom_sf"/>
</dbReference>
<dbReference type="InterPro" id="IPR000998">
    <property type="entry name" value="MAM_dom"/>
</dbReference>
<dbReference type="GO" id="GO:0016020">
    <property type="term" value="C:membrane"/>
    <property type="evidence" value="ECO:0007669"/>
    <property type="project" value="InterPro"/>
</dbReference>
<dbReference type="Gene3D" id="3.10.250.10">
    <property type="entry name" value="SRCR-like domain"/>
    <property type="match status" value="6"/>
</dbReference>
<dbReference type="FunFam" id="2.40.10.10:FF:000003">
    <property type="entry name" value="Transmembrane serine protease 3"/>
    <property type="match status" value="1"/>
</dbReference>
<dbReference type="SMART" id="SM00408">
    <property type="entry name" value="IGc2"/>
    <property type="match status" value="4"/>
</dbReference>
<dbReference type="InterPro" id="IPR033116">
    <property type="entry name" value="TRYPSIN_SER"/>
</dbReference>
<feature type="disulfide bond" evidence="8">
    <location>
        <begin position="212"/>
        <end position="222"/>
    </location>
</feature>
<dbReference type="InterPro" id="IPR009003">
    <property type="entry name" value="Peptidase_S1_PA"/>
</dbReference>
<feature type="signal peptide" evidence="11">
    <location>
        <begin position="1"/>
        <end position="18"/>
    </location>
</feature>
<dbReference type="SUPFAM" id="SSF50494">
    <property type="entry name" value="Trypsin-like serine proteases"/>
    <property type="match status" value="1"/>
</dbReference>
<dbReference type="FunFam" id="3.10.250.10:FF:000006">
    <property type="entry name" value="neurotrypsin isoform X2"/>
    <property type="match status" value="5"/>
</dbReference>
<comment type="caution">
    <text evidence="16">The sequence shown here is derived from an EMBL/GenBank/DDBJ whole genome shotgun (WGS) entry which is preliminary data.</text>
</comment>
<dbReference type="Gene3D" id="2.60.120.200">
    <property type="match status" value="1"/>
</dbReference>
<keyword evidence="17" id="KW-1185">Reference proteome</keyword>
<dbReference type="PANTHER" id="PTHR19331">
    <property type="entry name" value="SCAVENGER RECEPTOR DOMAIN-CONTAINING"/>
    <property type="match status" value="1"/>
</dbReference>
<dbReference type="SMART" id="SM00020">
    <property type="entry name" value="Tryp_SPc"/>
    <property type="match status" value="1"/>
</dbReference>
<feature type="region of interest" description="Disordered" evidence="10">
    <location>
        <begin position="243"/>
        <end position="277"/>
    </location>
</feature>
<feature type="chain" id="PRO_5018012642" description="Neurotrypsin" evidence="11">
    <location>
        <begin position="19"/>
        <end position="1772"/>
    </location>
</feature>
<dbReference type="InterPro" id="IPR001254">
    <property type="entry name" value="Trypsin_dom"/>
</dbReference>
<keyword evidence="5 9" id="KW-0720">Serine protease</keyword>
<dbReference type="PROSITE" id="PS50835">
    <property type="entry name" value="IG_LIKE"/>
    <property type="match status" value="4"/>
</dbReference>
<dbReference type="PROSITE" id="PS00135">
    <property type="entry name" value="TRYPSIN_SER"/>
    <property type="match status" value="1"/>
</dbReference>
<keyword evidence="7" id="KW-0325">Glycoprotein</keyword>
<dbReference type="Pfam" id="PF00089">
    <property type="entry name" value="Trypsin"/>
    <property type="match status" value="1"/>
</dbReference>
<feature type="domain" description="Peptidase S1" evidence="13">
    <location>
        <begin position="1525"/>
        <end position="1765"/>
    </location>
</feature>
<dbReference type="InterPro" id="IPR018114">
    <property type="entry name" value="TRYPSIN_HIS"/>
</dbReference>
<feature type="disulfide bond" evidence="8">
    <location>
        <begin position="168"/>
        <end position="232"/>
    </location>
</feature>
<dbReference type="PROSITE" id="PS50240">
    <property type="entry name" value="TRYPSIN_DOM"/>
    <property type="match status" value="1"/>
</dbReference>
<evidence type="ECO:0000256" key="6">
    <source>
        <dbReference type="ARBA" id="ARBA00023157"/>
    </source>
</evidence>
<feature type="compositionally biased region" description="Polar residues" evidence="10">
    <location>
        <begin position="261"/>
        <end position="277"/>
    </location>
</feature>
<dbReference type="Pfam" id="PF00629">
    <property type="entry name" value="MAM"/>
    <property type="match status" value="1"/>
</dbReference>
<dbReference type="GO" id="GO:0006508">
    <property type="term" value="P:proteolysis"/>
    <property type="evidence" value="ECO:0007669"/>
    <property type="project" value="UniProtKB-KW"/>
</dbReference>
<evidence type="ECO:0000256" key="2">
    <source>
        <dbReference type="ARBA" id="ARBA00022729"/>
    </source>
</evidence>
<dbReference type="Gene3D" id="2.40.10.10">
    <property type="entry name" value="Trypsin-like serine proteases"/>
    <property type="match status" value="1"/>
</dbReference>
<dbReference type="InterPro" id="IPR043504">
    <property type="entry name" value="Peptidase_S1_PA_chymotrypsin"/>
</dbReference>
<evidence type="ECO:0000256" key="3">
    <source>
        <dbReference type="ARBA" id="ARBA00022737"/>
    </source>
</evidence>
<keyword evidence="4 9" id="KW-0378">Hydrolase</keyword>
<feature type="disulfide bond" evidence="8">
    <location>
        <begin position="926"/>
        <end position="936"/>
    </location>
</feature>
<dbReference type="PROSITE" id="PS50060">
    <property type="entry name" value="MAM_2"/>
    <property type="match status" value="1"/>
</dbReference>
<evidence type="ECO:0000256" key="8">
    <source>
        <dbReference type="PROSITE-ProRule" id="PRU00196"/>
    </source>
</evidence>
<dbReference type="SMART" id="SM00409">
    <property type="entry name" value="IG"/>
    <property type="match status" value="6"/>
</dbReference>
<dbReference type="InterPro" id="IPR001190">
    <property type="entry name" value="SRCR"/>
</dbReference>
<feature type="disulfide bond" evidence="8">
    <location>
        <begin position="181"/>
        <end position="242"/>
    </location>
</feature>
<feature type="domain" description="SRCR" evidence="14">
    <location>
        <begin position="611"/>
        <end position="718"/>
    </location>
</feature>
<evidence type="ECO:0000313" key="17">
    <source>
        <dbReference type="Proteomes" id="UP000275408"/>
    </source>
</evidence>
<feature type="domain" description="MAM" evidence="12">
    <location>
        <begin position="967"/>
        <end position="1135"/>
    </location>
</feature>
<dbReference type="PROSITE" id="PS50287">
    <property type="entry name" value="SRCR_2"/>
    <property type="match status" value="6"/>
</dbReference>
<dbReference type="FunFam" id="3.10.250.10:FF:000001">
    <property type="entry name" value="Lysyl oxidase 4 isoform X1"/>
    <property type="match status" value="1"/>
</dbReference>
<dbReference type="STRING" id="46731.A0A3M6ULK0"/>
<feature type="domain" description="SRCR" evidence="14">
    <location>
        <begin position="501"/>
        <end position="603"/>
    </location>
</feature>
<dbReference type="PANTHER" id="PTHR19331:SF465">
    <property type="entry name" value="EGG PEPTIDE SPERACT RECEPTOR"/>
    <property type="match status" value="1"/>
</dbReference>
<evidence type="ECO:0000256" key="7">
    <source>
        <dbReference type="ARBA" id="ARBA00023180"/>
    </source>
</evidence>
<dbReference type="Pfam" id="PF00530">
    <property type="entry name" value="SRCR"/>
    <property type="match status" value="6"/>
</dbReference>
<dbReference type="OrthoDB" id="6088938at2759"/>
<feature type="disulfide bond" evidence="8">
    <location>
        <begin position="687"/>
        <end position="697"/>
    </location>
</feature>
<dbReference type="InterPro" id="IPR003598">
    <property type="entry name" value="Ig_sub2"/>
</dbReference>
<dbReference type="CDD" id="cd00190">
    <property type="entry name" value="Tryp_SPc"/>
    <property type="match status" value="1"/>
</dbReference>
<dbReference type="Pfam" id="PF13927">
    <property type="entry name" value="Ig_3"/>
    <property type="match status" value="2"/>
</dbReference>
<sequence>MVVYILLVLFLYSPSSLTNSLEWGITPPSNVRKGSTATLEWTISLTKEERPNADRFSLIIVEREKFLYSDEWQIMAVKGYANDFHQKVGNEDTFDMVPGKDVAFTLKNVTDTDATRFRCTFLSSFAAPKSIIQVEMKGVPLKVRLVGGTSSNWGRVEIYRNGRWGTVCKNGWDMPDASVVCRMLGFPGAWTAGCCTKNSGGRDPIWLSDLSCTGQEDTLSECSHSGWGVNECDHTQDAEVICHSPATEKPTKKPLRISSVKPRQSQKTPSTAEQSASHLIVKTTAQPISSSISSSAVLLKGQKSSSLHLSSAGALSTPTTSTATQVTMSPGSSFTIVVPTVISPSSPSLTVMQSSATPTFPPAPMVRLRDGGSPDFGRVEIYHNGTWGTVCDDSWDINDTAVVCRMLGFKYAWTAISFAVEITKDELDLYGTGPIWLDDVNCFGNESSLNECGHSGWLVHNCDHLEDAGVWCGNKTRGADIPESTVVPDINKPVRPPSVQVQLVNGSSDREGRVEVFYNGEWGTVCNHDFDIRDAEVVCRMMGFPGAVSAEVGGRFGPGNSTQKILLDDLWCTGQETSLATCSFRRWGSSNCNHSEDAGVVCKEKIKAPIVRLRDGDDVYGRVEIYHNGIWGTVCDDDWDINDATVVCRMLGFKDAWQALSFGVLMKEQNASEFYGTGPIWLDNVNCLGNESSLIECGHNGWLAHNCDHEEDAGVICGDSLRPNGFPDSTVVNDTNKPVGLPTVYARLVNGLSEREGRVEVNYNGEWGTVCRDLFDIQDADVICRMAGFPGAVSAEVKGRFGAGNTSQKILLDDLWCSGKESSVASCSFRGWGSHNCSHDHDAGVVCKEKYPVIELELLDGNFPNEGRVSLYYNGQWGTICQDHWDINDAHVVCRMLGYPEAFDFFNSTISGSAIDGPIWLDDVNCTGNESTLAACPHAGWGNSNCDHTKDVGVECAYDYTVNAKDASCNFDIWYCGWETSADSRSLAWTRKFGPTVTGNTGPSQDHTSGFGFYMYVEASGQTFGDVSTIESPRIASNGNTTCMVFYYHMYGQAIHTLRVKVGDQVLWELSGNQGNDWHKATLPLYFNDTYRVIFEGVVGSTPRSDIAIDDVEFQENTEITKAEISDFGSYQCTAVSVRGEIVSAVAMVAVDNFAASIIHSPQNITVMEKERKNVTLYCNATGKPAPRLSWIRERDGKIVASGNTLVILSADRSHRGEYRCVADNGVRSPVSKSAYLNVLYHPSSTRLTTDRLNGVVVGNGRIALTCITDANPPPSQYQFYRDGIYLRTSLSGVYVIQKARYFDAGTYLCVPLNTLGSGFNGTIQVFVIGAFSIIYSPRNITANESTSVSFFCNATSYAPYDHLHTMISWSKLGDNSKVYQSGEQLVIKNVSRYDGGTYICTAHNGLGLPDTAGAVLNVLYKPYNTRLEASIPDNVAIINSSLILNCTAKANPPVTSYKIYHDSILVSNTSSGVLNITHALAEHNGSYVCIPYNEFGEGERATLNVTFTGPCGAKRVHHTWSPQIVAGAYAKLGEWPWQVQLGYSDNTESIPHLCGGSILDHYWIVTAAHCLKRELQEKPPANFNVTVGELHRGINEGSEQNIPVEKIFLHENFDDIDLQNDIALIKMQQPILFGPHVSPICLPDFDFDVGTSCYVTGWGYLGPLGSPSDILQETTVPLMNHTVCKNHYVGIQSVTPDMRCAGTLGQSRGTCRGDSGGPLACERDGRWYLMGVTSWTNEGCMHNGDPGVFSDTLHFRPWIEEVMKNNTKTAV</sequence>
<dbReference type="PROSITE" id="PS00420">
    <property type="entry name" value="SRCR_1"/>
    <property type="match status" value="4"/>
</dbReference>
<dbReference type="Pfam" id="PF13895">
    <property type="entry name" value="Ig_2"/>
    <property type="match status" value="1"/>
</dbReference>
<dbReference type="SMART" id="SM00202">
    <property type="entry name" value="SR"/>
    <property type="match status" value="6"/>
</dbReference>
<name>A0A3M6ULK0_POCDA</name>
<dbReference type="InterPro" id="IPR036772">
    <property type="entry name" value="SRCR-like_dom_sf"/>
</dbReference>
<dbReference type="InterPro" id="IPR013783">
    <property type="entry name" value="Ig-like_fold"/>
</dbReference>
<feature type="disulfide bond" evidence="8">
    <location>
        <begin position="442"/>
        <end position="452"/>
    </location>
</feature>
<evidence type="ECO:0000256" key="9">
    <source>
        <dbReference type="RuleBase" id="RU363034"/>
    </source>
</evidence>
<evidence type="ECO:0000259" key="14">
    <source>
        <dbReference type="PROSITE" id="PS50287"/>
    </source>
</evidence>
<accession>A0A3M6ULK0</accession>
<keyword evidence="3" id="KW-0677">Repeat</keyword>
<dbReference type="Gene3D" id="2.60.40.10">
    <property type="entry name" value="Immunoglobulins"/>
    <property type="match status" value="4"/>
</dbReference>
<feature type="disulfide bond" evidence="8">
    <location>
        <begin position="572"/>
        <end position="582"/>
    </location>
</feature>
<organism evidence="16 17">
    <name type="scientific">Pocillopora damicornis</name>
    <name type="common">Cauliflower coral</name>
    <name type="synonym">Millepora damicornis</name>
    <dbReference type="NCBI Taxonomy" id="46731"/>
    <lineage>
        <taxon>Eukaryota</taxon>
        <taxon>Metazoa</taxon>
        <taxon>Cnidaria</taxon>
        <taxon>Anthozoa</taxon>
        <taxon>Hexacorallia</taxon>
        <taxon>Scleractinia</taxon>
        <taxon>Astrocoeniina</taxon>
        <taxon>Pocilloporidae</taxon>
        <taxon>Pocillopora</taxon>
    </lineage>
</organism>
<feature type="domain" description="Ig-like" evidence="15">
    <location>
        <begin position="1243"/>
        <end position="1310"/>
    </location>
</feature>
<evidence type="ECO:0000256" key="4">
    <source>
        <dbReference type="ARBA" id="ARBA00022801"/>
    </source>
</evidence>
<feature type="domain" description="Ig-like" evidence="15">
    <location>
        <begin position="1332"/>
        <end position="1406"/>
    </location>
</feature>
<dbReference type="PRINTS" id="PR00722">
    <property type="entry name" value="CHYMOTRYPSIN"/>
</dbReference>
<dbReference type="PRINTS" id="PR00258">
    <property type="entry name" value="SPERACTRCPTR"/>
</dbReference>
<dbReference type="EMBL" id="RCHS01001248">
    <property type="protein sequence ID" value="RMX54502.1"/>
    <property type="molecule type" value="Genomic_DNA"/>
</dbReference>